<evidence type="ECO:0000256" key="1">
    <source>
        <dbReference type="SAM" id="SignalP"/>
    </source>
</evidence>
<evidence type="ECO:0000313" key="4">
    <source>
        <dbReference type="EMBL" id="RRG24592.1"/>
    </source>
</evidence>
<accession>A0A425Y8D2</accession>
<feature type="domain" description="DUF5689" evidence="3">
    <location>
        <begin position="36"/>
        <end position="258"/>
    </location>
</feature>
<dbReference type="Proteomes" id="UP000285794">
    <property type="component" value="Unassembled WGS sequence"/>
</dbReference>
<dbReference type="Pfam" id="PF16409">
    <property type="entry name" value="DUF5017"/>
    <property type="match status" value="1"/>
</dbReference>
<dbReference type="AlphaFoldDB" id="A0A425Y8D2"/>
<evidence type="ECO:0000313" key="5">
    <source>
        <dbReference type="Proteomes" id="UP000285794"/>
    </source>
</evidence>
<gene>
    <name evidence="4" type="ORF">DWB61_00830</name>
</gene>
<dbReference type="OrthoDB" id="1492759at2"/>
<dbReference type="SUPFAM" id="SSF49785">
    <property type="entry name" value="Galactose-binding domain-like"/>
    <property type="match status" value="1"/>
</dbReference>
<dbReference type="RefSeq" id="WP_125028953.1">
    <property type="nucleotide sequence ID" value="NZ_JAPXVP010000001.1"/>
</dbReference>
<reference evidence="4 5" key="1">
    <citation type="submission" date="2018-07" db="EMBL/GenBank/DDBJ databases">
        <title>Draft genome sequence of Ancylomarina sp. M1P.</title>
        <authorList>
            <person name="Yadav S."/>
            <person name="Villanueva L."/>
            <person name="Damste J.S.S."/>
        </authorList>
    </citation>
    <scope>NUCLEOTIDE SEQUENCE [LARGE SCALE GENOMIC DNA]</scope>
    <source>
        <strain evidence="4 5">M1P</strain>
    </source>
</reference>
<dbReference type="EMBL" id="QQWG01000001">
    <property type="protein sequence ID" value="RRG24592.1"/>
    <property type="molecule type" value="Genomic_DNA"/>
</dbReference>
<proteinExistence type="predicted"/>
<sequence>MRKLHYLLFAMIMGLAVSFTSCSSDDDAPAGPSEKTNATVADIVALISGDAVVTIAQDLTFDAIVISNQGTSENFYNKLIVQDETAGLEIRSYKSATLAAFEPGQKIIVSAKDMLASKYGFSYQIGVEFEGKVGGMDDAAVALHITAVEGGVEPTVEATAITALTEAMVNTLVKIDAIQFKTSENGKTYAKAELAGDDYKKFENRYLIDAEGNGILLRTANTATFHADVLPEGNGSVTAILGKFNEDYQLFIRSTDDVVMTDERVADPVAPFVDKTVDALAEIFADATVDARVDQDGWFTEAVTGTMNWVTKEYSSAKYIQAAGYNSGQDAIETWVVSPGLNLDAADSKKNFSFDSKRGYTKAEVLKVFVSSDFDYTVGVAAATWEELTVTLPAENGTGYTEWLNSGVIDLSAKTGKVHVAFKYEGNQTDATGTWQVGNVKFNFTPADVDPGEPAEFSNWGFENWTDETHPVGFEKVESVTKEATIIHGGSFAAKVESKSGKQILSFKTPIEAGATYEISFWYLDNDVNAKGRMWSYFKNAAGATVAPLDGDAAKIQAGYTEDSANWQQYKIEVVIPEGATMLEFATRTYKEAAEGGFVYYDDFSVVKK</sequence>
<dbReference type="PROSITE" id="PS51257">
    <property type="entry name" value="PROKAR_LIPOPROTEIN"/>
    <property type="match status" value="1"/>
</dbReference>
<keyword evidence="1" id="KW-0732">Signal</keyword>
<evidence type="ECO:0000259" key="3">
    <source>
        <dbReference type="Pfam" id="PF18942"/>
    </source>
</evidence>
<feature type="chain" id="PRO_5019060141" evidence="1">
    <location>
        <begin position="24"/>
        <end position="609"/>
    </location>
</feature>
<feature type="signal peptide" evidence="1">
    <location>
        <begin position="1"/>
        <end position="23"/>
    </location>
</feature>
<dbReference type="InterPro" id="IPR008979">
    <property type="entry name" value="Galactose-bd-like_sf"/>
</dbReference>
<dbReference type="Gene3D" id="2.60.120.200">
    <property type="match status" value="1"/>
</dbReference>
<dbReference type="Pfam" id="PF18942">
    <property type="entry name" value="DUF5689"/>
    <property type="match status" value="1"/>
</dbReference>
<dbReference type="InterPro" id="IPR043744">
    <property type="entry name" value="DUF5689"/>
</dbReference>
<protein>
    <submittedName>
        <fullName evidence="4">DUF5017 domain-containing protein</fullName>
    </submittedName>
</protein>
<feature type="domain" description="DUF5017" evidence="2">
    <location>
        <begin position="350"/>
        <end position="443"/>
    </location>
</feature>
<keyword evidence="5" id="KW-1185">Reference proteome</keyword>
<dbReference type="Gene3D" id="2.60.120.260">
    <property type="entry name" value="Galactose-binding domain-like"/>
    <property type="match status" value="1"/>
</dbReference>
<organism evidence="4 5">
    <name type="scientific">Ancylomarina euxinus</name>
    <dbReference type="NCBI Taxonomy" id="2283627"/>
    <lineage>
        <taxon>Bacteria</taxon>
        <taxon>Pseudomonadati</taxon>
        <taxon>Bacteroidota</taxon>
        <taxon>Bacteroidia</taxon>
        <taxon>Marinilabiliales</taxon>
        <taxon>Marinifilaceae</taxon>
        <taxon>Ancylomarina</taxon>
    </lineage>
</organism>
<dbReference type="InterPro" id="IPR032185">
    <property type="entry name" value="DUF5017"/>
</dbReference>
<name>A0A425Y8D2_9BACT</name>
<evidence type="ECO:0000259" key="2">
    <source>
        <dbReference type="Pfam" id="PF16409"/>
    </source>
</evidence>
<comment type="caution">
    <text evidence="4">The sequence shown here is derived from an EMBL/GenBank/DDBJ whole genome shotgun (WGS) entry which is preliminary data.</text>
</comment>